<protein>
    <submittedName>
        <fullName evidence="3">5'-nucleotidase C-terminal domain-containing protein</fullName>
    </submittedName>
</protein>
<keyword evidence="1" id="KW-1133">Transmembrane helix</keyword>
<dbReference type="Gene3D" id="3.90.780.10">
    <property type="entry name" value="5'-Nucleotidase, C-terminal domain"/>
    <property type="match status" value="1"/>
</dbReference>
<organism evidence="3 4">
    <name type="scientific">Flavobacterium chuncheonense</name>
    <dbReference type="NCBI Taxonomy" id="2026653"/>
    <lineage>
        <taxon>Bacteria</taxon>
        <taxon>Pseudomonadati</taxon>
        <taxon>Bacteroidota</taxon>
        <taxon>Flavobacteriia</taxon>
        <taxon>Flavobacteriales</taxon>
        <taxon>Flavobacteriaceae</taxon>
        <taxon>Flavobacterium</taxon>
    </lineage>
</organism>
<gene>
    <name evidence="3" type="ORF">ACFS5J_05415</name>
</gene>
<dbReference type="InterPro" id="IPR036907">
    <property type="entry name" value="5'-Nucleotdase_C_sf"/>
</dbReference>
<dbReference type="PROSITE" id="PS51257">
    <property type="entry name" value="PROKAR_LIPOPROTEIN"/>
    <property type="match status" value="1"/>
</dbReference>
<dbReference type="Proteomes" id="UP001597534">
    <property type="component" value="Unassembled WGS sequence"/>
</dbReference>
<sequence>MVNVKKKKSNYLYFVILLTFIGITGCSSNFKKINQTDTALFNINNSYNPDNEIEHYITPYRNHIAKDMDSILAYNPITQDKSIGKWQTNIGNLFATSTLELCNPIFNSRTNKNIDFCLLNHGGIRAIIPKGNVTTRTAYNIMPFENSIIVIGLSGNQVYKLTSYLLADRKPHPLAGIKIYINKDETEVLNIEIGNKPIERDKTYYVATSDYLANGGDNMTFFKESDVRYDLDYKLRRLLLDYFSKKDTIPNITTQQIIIK</sequence>
<comment type="caution">
    <text evidence="3">The sequence shown here is derived from an EMBL/GenBank/DDBJ whole genome shotgun (WGS) entry which is preliminary data.</text>
</comment>
<dbReference type="PANTHER" id="PTHR11575:SF24">
    <property type="entry name" value="5'-NUCLEOTIDASE"/>
    <property type="match status" value="1"/>
</dbReference>
<keyword evidence="4" id="KW-1185">Reference proteome</keyword>
<dbReference type="RefSeq" id="WP_379811038.1">
    <property type="nucleotide sequence ID" value="NZ_JBHUPC010000012.1"/>
</dbReference>
<accession>A0ABW5YK84</accession>
<evidence type="ECO:0000313" key="4">
    <source>
        <dbReference type="Proteomes" id="UP001597534"/>
    </source>
</evidence>
<dbReference type="PRINTS" id="PR01607">
    <property type="entry name" value="APYRASEFAMLY"/>
</dbReference>
<keyword evidence="1" id="KW-0812">Transmembrane</keyword>
<dbReference type="InterPro" id="IPR006179">
    <property type="entry name" value="5_nucleotidase/apyrase"/>
</dbReference>
<evidence type="ECO:0000259" key="2">
    <source>
        <dbReference type="Pfam" id="PF02872"/>
    </source>
</evidence>
<proteinExistence type="predicted"/>
<keyword evidence="1" id="KW-0472">Membrane</keyword>
<evidence type="ECO:0000313" key="3">
    <source>
        <dbReference type="EMBL" id="MFD2891451.1"/>
    </source>
</evidence>
<evidence type="ECO:0000256" key="1">
    <source>
        <dbReference type="SAM" id="Phobius"/>
    </source>
</evidence>
<name>A0ABW5YK84_9FLAO</name>
<feature type="domain" description="5'-Nucleotidase C-terminal" evidence="2">
    <location>
        <begin position="86"/>
        <end position="224"/>
    </location>
</feature>
<feature type="transmembrane region" description="Helical" evidence="1">
    <location>
        <begin position="12"/>
        <end position="30"/>
    </location>
</feature>
<dbReference type="SUPFAM" id="SSF55816">
    <property type="entry name" value="5'-nucleotidase (syn. UDP-sugar hydrolase), C-terminal domain"/>
    <property type="match status" value="1"/>
</dbReference>
<dbReference type="EMBL" id="JBHUPC010000012">
    <property type="protein sequence ID" value="MFD2891451.1"/>
    <property type="molecule type" value="Genomic_DNA"/>
</dbReference>
<dbReference type="InterPro" id="IPR008334">
    <property type="entry name" value="5'-Nucleotdase_C"/>
</dbReference>
<dbReference type="Pfam" id="PF02872">
    <property type="entry name" value="5_nucleotid_C"/>
    <property type="match status" value="1"/>
</dbReference>
<dbReference type="PANTHER" id="PTHR11575">
    <property type="entry name" value="5'-NUCLEOTIDASE-RELATED"/>
    <property type="match status" value="1"/>
</dbReference>
<reference evidence="4" key="1">
    <citation type="journal article" date="2019" name="Int. J. Syst. Evol. Microbiol.">
        <title>The Global Catalogue of Microorganisms (GCM) 10K type strain sequencing project: providing services to taxonomists for standard genome sequencing and annotation.</title>
        <authorList>
            <consortium name="The Broad Institute Genomics Platform"/>
            <consortium name="The Broad Institute Genome Sequencing Center for Infectious Disease"/>
            <person name="Wu L."/>
            <person name="Ma J."/>
        </authorList>
    </citation>
    <scope>NUCLEOTIDE SEQUENCE [LARGE SCALE GENOMIC DNA]</scope>
    <source>
        <strain evidence="4">KCTC 22671</strain>
    </source>
</reference>